<evidence type="ECO:0000256" key="1">
    <source>
        <dbReference type="ARBA" id="ARBA00004651"/>
    </source>
</evidence>
<dbReference type="STRING" id="363870.NG54_14735"/>
<dbReference type="Gene3D" id="3.40.1710.10">
    <property type="entry name" value="abc type-2 transporter like domain"/>
    <property type="match status" value="1"/>
</dbReference>
<dbReference type="OrthoDB" id="266913at2"/>
<keyword evidence="6 8" id="KW-1133">Transmembrane helix</keyword>
<dbReference type="InterPro" id="IPR047817">
    <property type="entry name" value="ABC2_TM_bact-type"/>
</dbReference>
<comment type="subcellular location">
    <subcellularLocation>
        <location evidence="1">Cell membrane</location>
        <topology evidence="1">Multi-pass membrane protein</topology>
    </subcellularLocation>
</comment>
<comment type="similarity">
    <text evidence="2">Belongs to the ABC-2 integral membrane protein family.</text>
</comment>
<keyword evidence="5 8" id="KW-0812">Transmembrane</keyword>
<dbReference type="GO" id="GO:0005886">
    <property type="term" value="C:plasma membrane"/>
    <property type="evidence" value="ECO:0007669"/>
    <property type="project" value="UniProtKB-SubCell"/>
</dbReference>
<feature type="transmembrane region" description="Helical" evidence="8">
    <location>
        <begin position="20"/>
        <end position="37"/>
    </location>
</feature>
<dbReference type="PANTHER" id="PTHR30294:SF38">
    <property type="entry name" value="TRANSPORT PERMEASE PROTEIN"/>
    <property type="match status" value="1"/>
</dbReference>
<accession>A0A0A6VDE7</accession>
<feature type="transmembrane region" description="Helical" evidence="8">
    <location>
        <begin position="261"/>
        <end position="286"/>
    </location>
</feature>
<evidence type="ECO:0000256" key="4">
    <source>
        <dbReference type="ARBA" id="ARBA00022475"/>
    </source>
</evidence>
<organism evidence="10 11">
    <name type="scientific">Heyndrickxia ginsengihumi</name>
    <dbReference type="NCBI Taxonomy" id="363870"/>
    <lineage>
        <taxon>Bacteria</taxon>
        <taxon>Bacillati</taxon>
        <taxon>Bacillota</taxon>
        <taxon>Bacilli</taxon>
        <taxon>Bacillales</taxon>
        <taxon>Bacillaceae</taxon>
        <taxon>Heyndrickxia</taxon>
    </lineage>
</organism>
<keyword evidence="7 8" id="KW-0472">Membrane</keyword>
<dbReference type="InterPro" id="IPR013525">
    <property type="entry name" value="ABC2_TM"/>
</dbReference>
<dbReference type="InterPro" id="IPR051449">
    <property type="entry name" value="ABC-2_transporter_component"/>
</dbReference>
<evidence type="ECO:0000256" key="6">
    <source>
        <dbReference type="ARBA" id="ARBA00022989"/>
    </source>
</evidence>
<keyword evidence="4" id="KW-1003">Cell membrane</keyword>
<feature type="transmembrane region" description="Helical" evidence="8">
    <location>
        <begin position="187"/>
        <end position="207"/>
    </location>
</feature>
<dbReference type="GO" id="GO:0140359">
    <property type="term" value="F:ABC-type transporter activity"/>
    <property type="evidence" value="ECO:0007669"/>
    <property type="project" value="InterPro"/>
</dbReference>
<dbReference type="RefSeq" id="WP_025730726.1">
    <property type="nucleotide sequence ID" value="NZ_JBCNCG010000186.1"/>
</dbReference>
<dbReference type="EMBL" id="JRUN01000052">
    <property type="protein sequence ID" value="KHD84559.1"/>
    <property type="molecule type" value="Genomic_DNA"/>
</dbReference>
<evidence type="ECO:0000313" key="10">
    <source>
        <dbReference type="EMBL" id="KHD84559.1"/>
    </source>
</evidence>
<keyword evidence="3" id="KW-0813">Transport</keyword>
<evidence type="ECO:0000256" key="5">
    <source>
        <dbReference type="ARBA" id="ARBA00022692"/>
    </source>
</evidence>
<evidence type="ECO:0000313" key="11">
    <source>
        <dbReference type="Proteomes" id="UP000030588"/>
    </source>
</evidence>
<comment type="caution">
    <text evidence="10">The sequence shown here is derived from an EMBL/GenBank/DDBJ whole genome shotgun (WGS) entry which is preliminary data.</text>
</comment>
<feature type="transmembrane region" description="Helical" evidence="8">
    <location>
        <begin position="228"/>
        <end position="255"/>
    </location>
</feature>
<evidence type="ECO:0000256" key="7">
    <source>
        <dbReference type="ARBA" id="ARBA00023136"/>
    </source>
</evidence>
<dbReference type="PROSITE" id="PS51012">
    <property type="entry name" value="ABC_TM2"/>
    <property type="match status" value="1"/>
</dbReference>
<name>A0A0A6VDE7_9BACI</name>
<evidence type="ECO:0000256" key="3">
    <source>
        <dbReference type="ARBA" id="ARBA00022448"/>
    </source>
</evidence>
<sequence>MKSMVMKELKLMVKEKGNLFYLILMPVLFIVIFGSIFNHTDSSITIHVKDEDRSAVSKALIKQLDKMKGFEVKTNNQQTENKQIAQIKSGKLTSLVVIPKGFGDTLKTGNGQANIHFYQDAASVSSTSPIEAVLQNVANQYREQKLVTTLIHEGNNKKEAEKILQPPMEIHSITENSKHVDMVSQIVPGYTVMFVFFIMISMVRRFFQEKESGMISRLRGTPMKSYEYLLGMWIPPFITVLVQCTVLLGFGYVFYHLHLGNIFAISLIVLCLAFCGTGIGLALSLISRSENQGIGYTQLISLGGAIVAGLWFPSDMLPKIAQTVGYFTPQYWALHGLQDIMVHNASIGDLWKSFLVLLLFGCIGFIIAIVRFKPFLKSASH</sequence>
<evidence type="ECO:0000259" key="9">
    <source>
        <dbReference type="PROSITE" id="PS51012"/>
    </source>
</evidence>
<dbReference type="Pfam" id="PF12698">
    <property type="entry name" value="ABC2_membrane_3"/>
    <property type="match status" value="1"/>
</dbReference>
<evidence type="ECO:0000256" key="2">
    <source>
        <dbReference type="ARBA" id="ARBA00007783"/>
    </source>
</evidence>
<feature type="domain" description="ABC transmembrane type-2" evidence="9">
    <location>
        <begin position="131"/>
        <end position="375"/>
    </location>
</feature>
<feature type="transmembrane region" description="Helical" evidence="8">
    <location>
        <begin position="350"/>
        <end position="372"/>
    </location>
</feature>
<reference evidence="10 11" key="1">
    <citation type="submission" date="2014-10" db="EMBL/GenBank/DDBJ databases">
        <title>Draft genome of phytase producing Bacillus ginsengihumi strain M2.11.</title>
        <authorList>
            <person name="Toymentseva A."/>
            <person name="Boulygina E.A."/>
            <person name="Kazakov S.V."/>
            <person name="Kayumov I."/>
            <person name="Suleimanova A.D."/>
            <person name="Mardanova A.M."/>
            <person name="Maria S.N."/>
            <person name="Sergey M.Y."/>
            <person name="Sharipova M.R."/>
        </authorList>
    </citation>
    <scope>NUCLEOTIDE SEQUENCE [LARGE SCALE GENOMIC DNA]</scope>
    <source>
        <strain evidence="10 11">M2.11</strain>
    </source>
</reference>
<protein>
    <submittedName>
        <fullName evidence="10">Multidrug ABC transporter permease</fullName>
    </submittedName>
</protein>
<evidence type="ECO:0000256" key="8">
    <source>
        <dbReference type="SAM" id="Phobius"/>
    </source>
</evidence>
<proteinExistence type="inferred from homology"/>
<dbReference type="Proteomes" id="UP000030588">
    <property type="component" value="Unassembled WGS sequence"/>
</dbReference>
<feature type="transmembrane region" description="Helical" evidence="8">
    <location>
        <begin position="293"/>
        <end position="312"/>
    </location>
</feature>
<gene>
    <name evidence="10" type="ORF">NG54_14735</name>
</gene>
<dbReference type="AlphaFoldDB" id="A0A0A6VDE7"/>
<dbReference type="PANTHER" id="PTHR30294">
    <property type="entry name" value="MEMBRANE COMPONENT OF ABC TRANSPORTER YHHJ-RELATED"/>
    <property type="match status" value="1"/>
</dbReference>